<dbReference type="Proteomes" id="UP000482578">
    <property type="component" value="Unassembled WGS sequence"/>
</dbReference>
<evidence type="ECO:0000313" key="10">
    <source>
        <dbReference type="Proteomes" id="UP000482578"/>
    </source>
</evidence>
<evidence type="ECO:0000256" key="1">
    <source>
        <dbReference type="ARBA" id="ARBA00004141"/>
    </source>
</evidence>
<dbReference type="PANTHER" id="PTHR30576:SF21">
    <property type="entry name" value="UDP-GLUCOSE:UNDECAPRENYL-PHOSPHATE GLUCOSE-1-PHOSPHATE TRANSFERASE"/>
    <property type="match status" value="1"/>
</dbReference>
<dbReference type="AlphaFoldDB" id="A0A6B2KSA1"/>
<comment type="subcellular location">
    <subcellularLocation>
        <location evidence="1">Membrane</location>
        <topology evidence="1">Multi-pass membrane protein</topology>
    </subcellularLocation>
</comment>
<keyword evidence="5 7" id="KW-1133">Transmembrane helix</keyword>
<evidence type="ECO:0000256" key="7">
    <source>
        <dbReference type="SAM" id="Phobius"/>
    </source>
</evidence>
<evidence type="ECO:0000256" key="4">
    <source>
        <dbReference type="ARBA" id="ARBA00022692"/>
    </source>
</evidence>
<dbReference type="InterPro" id="IPR003362">
    <property type="entry name" value="Bact_transf"/>
</dbReference>
<evidence type="ECO:0000256" key="2">
    <source>
        <dbReference type="ARBA" id="ARBA00006464"/>
    </source>
</evidence>
<dbReference type="GO" id="GO:0009242">
    <property type="term" value="P:colanic acid biosynthetic process"/>
    <property type="evidence" value="ECO:0007669"/>
    <property type="project" value="TreeGrafter"/>
</dbReference>
<dbReference type="InterPro" id="IPR017473">
    <property type="entry name" value="Undecaprenyl-P_gluc_Ptfrase"/>
</dbReference>
<dbReference type="Pfam" id="PF02397">
    <property type="entry name" value="Bac_transf"/>
    <property type="match status" value="1"/>
</dbReference>
<feature type="transmembrane region" description="Helical" evidence="7">
    <location>
        <begin position="287"/>
        <end position="308"/>
    </location>
</feature>
<organism evidence="9 10">
    <name type="scientific">Crenobacter caeni</name>
    <dbReference type="NCBI Taxonomy" id="2705474"/>
    <lineage>
        <taxon>Bacteria</taxon>
        <taxon>Pseudomonadati</taxon>
        <taxon>Pseudomonadota</taxon>
        <taxon>Betaproteobacteria</taxon>
        <taxon>Neisseriales</taxon>
        <taxon>Neisseriaceae</taxon>
        <taxon>Crenobacter</taxon>
    </lineage>
</organism>
<dbReference type="NCBIfam" id="TIGR03023">
    <property type="entry name" value="WcaJ_sugtrans"/>
    <property type="match status" value="1"/>
</dbReference>
<evidence type="ECO:0000256" key="6">
    <source>
        <dbReference type="ARBA" id="ARBA00023136"/>
    </source>
</evidence>
<dbReference type="PANTHER" id="PTHR30576">
    <property type="entry name" value="COLANIC BIOSYNTHESIS UDP-GLUCOSE LIPID CARRIER TRANSFERASE"/>
    <property type="match status" value="1"/>
</dbReference>
<evidence type="ECO:0000259" key="8">
    <source>
        <dbReference type="Pfam" id="PF02397"/>
    </source>
</evidence>
<evidence type="ECO:0000256" key="5">
    <source>
        <dbReference type="ARBA" id="ARBA00022989"/>
    </source>
</evidence>
<keyword evidence="10" id="KW-1185">Reference proteome</keyword>
<dbReference type="RefSeq" id="WP_163316318.1">
    <property type="nucleotide sequence ID" value="NZ_JAAGAA010000007.1"/>
</dbReference>
<gene>
    <name evidence="9" type="ORF">GZH52_10030</name>
</gene>
<dbReference type="GO" id="GO:0016020">
    <property type="term" value="C:membrane"/>
    <property type="evidence" value="ECO:0007669"/>
    <property type="project" value="UniProtKB-SubCell"/>
</dbReference>
<feature type="transmembrane region" description="Helical" evidence="7">
    <location>
        <begin position="94"/>
        <end position="114"/>
    </location>
</feature>
<dbReference type="Pfam" id="PF13727">
    <property type="entry name" value="CoA_binding_3"/>
    <property type="match status" value="1"/>
</dbReference>
<dbReference type="EMBL" id="JAAGAA010000007">
    <property type="protein sequence ID" value="NDV13126.1"/>
    <property type="molecule type" value="Genomic_DNA"/>
</dbReference>
<sequence>MDKQSFFSQHPHSVQPVSPLLRPARTAGVAASVSALTDPAAFALGVLCGALLLQGSVGLPAVLLAALVFVCNLPGRSRLEDRLPALFSALIWRWLLNVAALAALVRLFGVSGVFGHPHLALALTLPPLLAVLGQLLLRLVLPPLRARFAQEAIFIGLTAHGEVLARYLACSPSAACRVLGFFDDRPSERTAHSGLPRLGKMADVAQYVREHHVGHIYITLAMSSQPRILQLLDALRDTTASIHFVPDVFVTDLIQGRIETVGGMPVIAVCDSPFVGWNALLKRGSDLVLASLILVLISVPMLLIALGVKLTSPGPVVFRQRRYGLDGHEIVVYKFRSMTVCEDGAQIRQASKDDQRVTPFGAFLRRTSLDELPQFINVLQGRMSIVGPRPHAIAHNEAYRKLIKGYMVRHKVRPGITGLAQVSGCRGETDTLDKMRRRIEYDLDYLRHWSLLLDIKIILRTVLTVAGGDKQAY</sequence>
<evidence type="ECO:0000256" key="3">
    <source>
        <dbReference type="ARBA" id="ARBA00022679"/>
    </source>
</evidence>
<name>A0A6B2KSA1_9NEIS</name>
<accession>A0A6B2KSA1</accession>
<keyword evidence="6 7" id="KW-0472">Membrane</keyword>
<dbReference type="Gene3D" id="3.40.50.720">
    <property type="entry name" value="NAD(P)-binding Rossmann-like Domain"/>
    <property type="match status" value="1"/>
</dbReference>
<dbReference type="NCBIfam" id="TIGR03025">
    <property type="entry name" value="EPS_sugtrans"/>
    <property type="match status" value="1"/>
</dbReference>
<protein>
    <submittedName>
        <fullName evidence="9">Undecaprenyl-phosphate glucose phosphotransferase</fullName>
        <ecNumber evidence="9">2.7.8.31</ecNumber>
    </submittedName>
</protein>
<dbReference type="InterPro" id="IPR036291">
    <property type="entry name" value="NAD(P)-bd_dom_sf"/>
</dbReference>
<dbReference type="InterPro" id="IPR017475">
    <property type="entry name" value="EPS_sugar_tfrase"/>
</dbReference>
<evidence type="ECO:0000313" key="9">
    <source>
        <dbReference type="EMBL" id="NDV13126.1"/>
    </source>
</evidence>
<keyword evidence="4 7" id="KW-0812">Transmembrane</keyword>
<dbReference type="EC" id="2.7.8.31" evidence="9"/>
<reference evidence="9 10" key="1">
    <citation type="submission" date="2020-02" db="EMBL/GenBank/DDBJ databases">
        <authorList>
            <person name="Yang Z."/>
        </authorList>
    </citation>
    <scope>NUCLEOTIDE SEQUENCE [LARGE SCALE GENOMIC DNA]</scope>
    <source>
        <strain evidence="9 10">HX-7-9</strain>
    </source>
</reference>
<comment type="caution">
    <text evidence="9">The sequence shown here is derived from an EMBL/GenBank/DDBJ whole genome shotgun (WGS) entry which is preliminary data.</text>
</comment>
<keyword evidence="3 9" id="KW-0808">Transferase</keyword>
<dbReference type="SUPFAM" id="SSF51735">
    <property type="entry name" value="NAD(P)-binding Rossmann-fold domains"/>
    <property type="match status" value="1"/>
</dbReference>
<feature type="domain" description="Bacterial sugar transferase" evidence="8">
    <location>
        <begin position="282"/>
        <end position="465"/>
    </location>
</feature>
<proteinExistence type="inferred from homology"/>
<dbReference type="GO" id="GO:0089702">
    <property type="term" value="F:undecaprenyl-phosphate glucose phosphotransferase activity"/>
    <property type="evidence" value="ECO:0007669"/>
    <property type="project" value="UniProtKB-EC"/>
</dbReference>
<feature type="transmembrane region" description="Helical" evidence="7">
    <location>
        <begin position="40"/>
        <end position="73"/>
    </location>
</feature>
<comment type="similarity">
    <text evidence="2">Belongs to the bacterial sugar transferase family.</text>
</comment>
<feature type="transmembrane region" description="Helical" evidence="7">
    <location>
        <begin position="120"/>
        <end position="141"/>
    </location>
</feature>